<dbReference type="OrthoDB" id="2973282at2759"/>
<dbReference type="SUPFAM" id="SSF52047">
    <property type="entry name" value="RNI-like"/>
    <property type="match status" value="1"/>
</dbReference>
<organism evidence="1 2">
    <name type="scientific">Hypholoma sublateritium (strain FD-334 SS-4)</name>
    <dbReference type="NCBI Taxonomy" id="945553"/>
    <lineage>
        <taxon>Eukaryota</taxon>
        <taxon>Fungi</taxon>
        <taxon>Dikarya</taxon>
        <taxon>Basidiomycota</taxon>
        <taxon>Agaricomycotina</taxon>
        <taxon>Agaricomycetes</taxon>
        <taxon>Agaricomycetidae</taxon>
        <taxon>Agaricales</taxon>
        <taxon>Agaricineae</taxon>
        <taxon>Strophariaceae</taxon>
        <taxon>Hypholoma</taxon>
    </lineage>
</organism>
<proteinExistence type="predicted"/>
<keyword evidence="2" id="KW-1185">Reference proteome</keyword>
<dbReference type="InterPro" id="IPR036047">
    <property type="entry name" value="F-box-like_dom_sf"/>
</dbReference>
<reference evidence="2" key="1">
    <citation type="submission" date="2014-04" db="EMBL/GenBank/DDBJ databases">
        <title>Evolutionary Origins and Diversification of the Mycorrhizal Mutualists.</title>
        <authorList>
            <consortium name="DOE Joint Genome Institute"/>
            <consortium name="Mycorrhizal Genomics Consortium"/>
            <person name="Kohler A."/>
            <person name="Kuo A."/>
            <person name="Nagy L.G."/>
            <person name="Floudas D."/>
            <person name="Copeland A."/>
            <person name="Barry K.W."/>
            <person name="Cichocki N."/>
            <person name="Veneault-Fourrey C."/>
            <person name="LaButti K."/>
            <person name="Lindquist E.A."/>
            <person name="Lipzen A."/>
            <person name="Lundell T."/>
            <person name="Morin E."/>
            <person name="Murat C."/>
            <person name="Riley R."/>
            <person name="Ohm R."/>
            <person name="Sun H."/>
            <person name="Tunlid A."/>
            <person name="Henrissat B."/>
            <person name="Grigoriev I.V."/>
            <person name="Hibbett D.S."/>
            <person name="Martin F."/>
        </authorList>
    </citation>
    <scope>NUCLEOTIDE SEQUENCE [LARGE SCALE GENOMIC DNA]</scope>
    <source>
        <strain evidence="2">FD-334 SS-4</strain>
    </source>
</reference>
<name>A0A0D2MLR6_HYPSF</name>
<accession>A0A0D2MLR6</accession>
<dbReference type="Gene3D" id="1.20.1280.50">
    <property type="match status" value="1"/>
</dbReference>
<dbReference type="SUPFAM" id="SSF81383">
    <property type="entry name" value="F-box domain"/>
    <property type="match status" value="1"/>
</dbReference>
<dbReference type="Proteomes" id="UP000054270">
    <property type="component" value="Unassembled WGS sequence"/>
</dbReference>
<dbReference type="EMBL" id="KN817535">
    <property type="protein sequence ID" value="KJA24808.1"/>
    <property type="molecule type" value="Genomic_DNA"/>
</dbReference>
<sequence>MSVNPPFHPISNLSEDILLHIFKLNADMLSDADALDTTRITSQVCHSWRHLMLSTSSLWARLIDMDCISYPWSAEWRHELIRRSGDAPLWIHASRSSQAMNISEFFDTIEKNWHRIQLLLVSGHPSVDFTRLPLGIPAPQLESFEVIFGRSIGGEIDAEAGPARLFGGHAPKLRNLNISNYKIVDQHEPWLGHLFSLALNGAYSGGDLLEILSEAQNIHELQISSNVNGNTPSSCPTVFLPHLEFLQFDGSPLPCAVLMNHANIPQGCVLYLSIDGPDAADEEALISVVSAFTHHTQRFLQSNVLHTVDLQCYLPNGFISFDGQSTMAEVDYSHGISFPLLGDNLNGSQHLTMILGKLALLDFSSTTTFKFNAECPLNLSFGPFFSRFPLLDTICLDTTSLEYLMLIQDKMNATNEPRIMFPRLKVIKFSIISSRYCGCQTEEQVSTAVKFILSRVQCGHPIALLDMRKKVPLDSHPDLDALAEVNGLEVLYTRSLEESISEHTWSACGTKEFTDSN</sequence>
<dbReference type="AlphaFoldDB" id="A0A0D2MLR6"/>
<gene>
    <name evidence="1" type="ORF">HYPSUDRAFT_200355</name>
</gene>
<evidence type="ECO:0000313" key="1">
    <source>
        <dbReference type="EMBL" id="KJA24808.1"/>
    </source>
</evidence>
<protein>
    <submittedName>
        <fullName evidence="1">Uncharacterized protein</fullName>
    </submittedName>
</protein>
<evidence type="ECO:0000313" key="2">
    <source>
        <dbReference type="Proteomes" id="UP000054270"/>
    </source>
</evidence>